<dbReference type="AlphaFoldDB" id="A0A3B0YWL7"/>
<dbReference type="Pfam" id="PF08239">
    <property type="entry name" value="SH3_3"/>
    <property type="match status" value="1"/>
</dbReference>
<dbReference type="PROSITE" id="PS51781">
    <property type="entry name" value="SH3B"/>
    <property type="match status" value="1"/>
</dbReference>
<dbReference type="Gene3D" id="2.30.30.40">
    <property type="entry name" value="SH3 Domains"/>
    <property type="match status" value="1"/>
</dbReference>
<dbReference type="InterPro" id="IPR003646">
    <property type="entry name" value="SH3-like_bac-type"/>
</dbReference>
<accession>A0A3B0YWL7</accession>
<dbReference type="SMART" id="SM00287">
    <property type="entry name" value="SH3b"/>
    <property type="match status" value="1"/>
</dbReference>
<feature type="domain" description="SH3b" evidence="1">
    <location>
        <begin position="22"/>
        <end position="87"/>
    </location>
</feature>
<dbReference type="InterPro" id="IPR011250">
    <property type="entry name" value="OMP/PagP_B-barrel"/>
</dbReference>
<organism evidence="2">
    <name type="scientific">hydrothermal vent metagenome</name>
    <dbReference type="NCBI Taxonomy" id="652676"/>
    <lineage>
        <taxon>unclassified sequences</taxon>
        <taxon>metagenomes</taxon>
        <taxon>ecological metagenomes</taxon>
    </lineage>
</organism>
<dbReference type="SUPFAM" id="SSF56925">
    <property type="entry name" value="OMPA-like"/>
    <property type="match status" value="1"/>
</dbReference>
<evidence type="ECO:0000313" key="2">
    <source>
        <dbReference type="EMBL" id="VAW83791.1"/>
    </source>
</evidence>
<dbReference type="Gene3D" id="2.40.160.20">
    <property type="match status" value="1"/>
</dbReference>
<sequence>MKYWLLFPLLLLFLPPFSQAEEAAPQVAVIDPYLDMYSGPGRGYPIFRVVKEGEWISIHKRKNRWFLISTESGVKGWVAKHQLERTLNLEGEQTIIKAPGWGDFSQRNWELAVMVGSLDGSRTMELSGLYFMTANLGIEANYNVGLGRFFSTEMAGIAIQHQPFPAWRVAPYISLGGGIMQIKPKATLVKTERREDNYANVTIGLRSYLSQRFVLRLQYKEYVLFNSDENNEEINEWKIGFAAFF</sequence>
<evidence type="ECO:0000259" key="1">
    <source>
        <dbReference type="PROSITE" id="PS51781"/>
    </source>
</evidence>
<name>A0A3B0YWL7_9ZZZZ</name>
<dbReference type="EMBL" id="UOFP01000004">
    <property type="protein sequence ID" value="VAW83791.1"/>
    <property type="molecule type" value="Genomic_DNA"/>
</dbReference>
<proteinExistence type="predicted"/>
<reference evidence="2" key="1">
    <citation type="submission" date="2018-06" db="EMBL/GenBank/DDBJ databases">
        <authorList>
            <person name="Zhirakovskaya E."/>
        </authorList>
    </citation>
    <scope>NUCLEOTIDE SEQUENCE</scope>
</reference>
<gene>
    <name evidence="2" type="ORF">MNBD_GAMMA18-1627</name>
</gene>
<protein>
    <recommendedName>
        <fullName evidence="1">SH3b domain-containing protein</fullName>
    </recommendedName>
</protein>